<gene>
    <name evidence="2" type="ORF">M9Y10_040683</name>
</gene>
<protein>
    <submittedName>
        <fullName evidence="2">Uncharacterized protein</fullName>
    </submittedName>
</protein>
<evidence type="ECO:0000313" key="3">
    <source>
        <dbReference type="Proteomes" id="UP001470230"/>
    </source>
</evidence>
<proteinExistence type="predicted"/>
<reference evidence="2 3" key="1">
    <citation type="submission" date="2024-04" db="EMBL/GenBank/DDBJ databases">
        <title>Tritrichomonas musculus Genome.</title>
        <authorList>
            <person name="Alves-Ferreira E."/>
            <person name="Grigg M."/>
            <person name="Lorenzi H."/>
            <person name="Galac M."/>
        </authorList>
    </citation>
    <scope>NUCLEOTIDE SEQUENCE [LARGE SCALE GENOMIC DNA]</scope>
    <source>
        <strain evidence="2 3">EAF2021</strain>
    </source>
</reference>
<keyword evidence="3" id="KW-1185">Reference proteome</keyword>
<evidence type="ECO:0000313" key="2">
    <source>
        <dbReference type="EMBL" id="KAK8885238.1"/>
    </source>
</evidence>
<name>A0ABR2K2Y5_9EUKA</name>
<dbReference type="EMBL" id="JAPFFF010000007">
    <property type="protein sequence ID" value="KAK8885238.1"/>
    <property type="molecule type" value="Genomic_DNA"/>
</dbReference>
<organism evidence="2 3">
    <name type="scientific">Tritrichomonas musculus</name>
    <dbReference type="NCBI Taxonomy" id="1915356"/>
    <lineage>
        <taxon>Eukaryota</taxon>
        <taxon>Metamonada</taxon>
        <taxon>Parabasalia</taxon>
        <taxon>Tritrichomonadida</taxon>
        <taxon>Tritrichomonadidae</taxon>
        <taxon>Tritrichomonas</taxon>
    </lineage>
</organism>
<dbReference type="Proteomes" id="UP001470230">
    <property type="component" value="Unassembled WGS sequence"/>
</dbReference>
<feature type="region of interest" description="Disordered" evidence="1">
    <location>
        <begin position="94"/>
        <end position="134"/>
    </location>
</feature>
<evidence type="ECO:0000256" key="1">
    <source>
        <dbReference type="SAM" id="MobiDB-lite"/>
    </source>
</evidence>
<accession>A0ABR2K2Y5</accession>
<feature type="compositionally biased region" description="Basic residues" evidence="1">
    <location>
        <begin position="94"/>
        <end position="104"/>
    </location>
</feature>
<sequence>MKANTHIRALQEREDRLVGTLNRRRKYKVLDPTDRFKKRKELKLKRPEDVYIPKVSREEAAEIKTKLKLNVFVPITNNDDCHQITEYFKVTPKNIKKKKKKKASKTRDTANADSQTKKRRNRVAKLVLPSHSDF</sequence>
<comment type="caution">
    <text evidence="2">The sequence shown here is derived from an EMBL/GenBank/DDBJ whole genome shotgun (WGS) entry which is preliminary data.</text>
</comment>